<evidence type="ECO:0000259" key="2">
    <source>
        <dbReference type="Pfam" id="PF20412"/>
    </source>
</evidence>
<feature type="region of interest" description="Disordered" evidence="1">
    <location>
        <begin position="357"/>
        <end position="389"/>
    </location>
</feature>
<gene>
    <name evidence="3" type="ORF">CCH79_00019196</name>
</gene>
<dbReference type="InterPro" id="IPR039930">
    <property type="entry name" value="RALGAPB"/>
</dbReference>
<feature type="region of interest" description="Disordered" evidence="1">
    <location>
        <begin position="950"/>
        <end position="988"/>
    </location>
</feature>
<dbReference type="InterPro" id="IPR046859">
    <property type="entry name" value="RGPA/RALGAPB_N"/>
</dbReference>
<feature type="compositionally biased region" description="Low complexity" evidence="1">
    <location>
        <begin position="446"/>
        <end position="460"/>
    </location>
</feature>
<accession>A0A315V4M1</accession>
<dbReference type="SUPFAM" id="SSF111347">
    <property type="entry name" value="Rap/Ran-GAP"/>
    <property type="match status" value="1"/>
</dbReference>
<dbReference type="Pfam" id="PF20412">
    <property type="entry name" value="RALGAPB_N"/>
    <property type="match status" value="1"/>
</dbReference>
<dbReference type="PANTHER" id="PTHR21344:SF1">
    <property type="entry name" value="RAL GTPASE-ACTIVATING PROTEIN SUBUNIT BETA"/>
    <property type="match status" value="1"/>
</dbReference>
<evidence type="ECO:0000256" key="1">
    <source>
        <dbReference type="SAM" id="MobiDB-lite"/>
    </source>
</evidence>
<feature type="domain" description="Ral GTPase-activating protein subunit alpha/beta N-terminal" evidence="2">
    <location>
        <begin position="127"/>
        <end position="170"/>
    </location>
</feature>
<feature type="compositionally biased region" description="Polar residues" evidence="1">
    <location>
        <begin position="380"/>
        <end position="389"/>
    </location>
</feature>
<sequence length="1460" mass="160758">MDQFLKGQVSVLSSFPPSVGRDIAVAVVKSLAAGLGNPSTRSLLRTDRQVKWTMEVLCYGLTLPLDRDTVKLCVDIYTDWMMALVSQKSSTPPPISRDPNLYVQRILRHLYILFLPRSGQVSPVYLSLCQQVLSSAQSLARESSVMSNETWQALLHFLLRINHTMLAPPTPAGETKYLLLRIIPSVVHLCISSMDRWLVGPFRSSPPGGVAAGMFSMFSVPLLVADVQADVQQLEASACGGGAVEPGRCRTNLQVRLYPQVTRLIPQMFGPSFPPFQVPDEDASLVPPDMEGERLSHTWFKFLHLFSNPVDLIGPAAGSSLDEDVQLPGIFFRAMRSVSVLVDAFLGVIERTSEQTEHLLPNTELGARSQSRDRLPSLGKQPQSTDPVHQNSSVVLVHLPVIFPPGFSVIRSPFRDRLPSYGFSRPRSGSAPPTPVNFPTTPEAPPIKSSSSSCKQQTPSSPHHWKSSFCPPSSCPPLSSTPRCPAHPLRCNVDSLLHLFGSWLFEAALITSGKQADVTVMSDRWAAGRAEACGTLCRIFTCKKTAENIQSIYLSRFYLVLLRSLQDACPPVLVSVLLNSTRLFCCDLRGVNLLLPSFVSVLETVLLDRDLIRFKGLVSPVDLRRSSIFILLSLMPLPVQLGPAQIQNSVDLMMGCEDATAGDFLSYKPRLCSLLIGALQTETDSSNIQLLLAAILNVVHDMAAAEAPPPSPDPGQSRRSDHRNQEVQFRATSGTSRTRTPTTQSEAAVLWVHVVRLLTQRLTSQWRNDPAVCLSALEVLGGLAKVEVQVEVSERRRAVGSVCTYIVFQCGRPPPLHSRDLHSIIVAAFCCLNTWLTQNPVLLHQQVTDLQPPQVLIRECLLEVLEIVELGISGSRSRQDQKVVWKDDKDLNPASLRVKEAAEATLSCIMQASGAGPDASFRDNALVLDDSSLKRSRYFVLEGSVILATMEPTPDRPDQGRSRTRDRTSVQNCRDTDSSGPVAEPSPSLLVILRGPSGHHSWTLQLHLLPKDGRDVQTQAAVVPRQPRLSDEDAGQRRSINHQLVLEHMERVPSVGADQSIPPLIRTEDQQQLDHLRVTLKTQQEIEAQPRLSSHSVAMATCRPPSPVSCFQVTRLFLSHLGLLTPESVKDPGVSSMQPALLSLDSSLPGFSDSLRRLDQLPSRNSDCAFVFYMRAGQKTPREVFLTCPPVSDGSESVLSYLSISLQILGNVDKKTSISGPFLDFLSSLGCPEEVGGASRSELGAVLGDSGGGVFDGRRFVLKFADALTEITFIVPSSHTYTDWLKRYDEAEHTAASSSNQKRAEIRPSEDIRSCQSVSSFFRSDSKLLIVWVERFEDIEKFPLTDLLLETRAQTETGSSNIQLIFIHPLKTGLFRICFHGNASTKLGLVVPLVNGMVTSRRSLGFLLTEMVSNCSRRCRLDSDSAPPPHVRRKHLINDIVLCYKSRCSEPAFYTALFQL</sequence>
<reference evidence="3 4" key="1">
    <citation type="journal article" date="2018" name="G3 (Bethesda)">
        <title>A High-Quality Reference Genome for the Invasive Mosquitofish Gambusia affinis Using a Chicago Library.</title>
        <authorList>
            <person name="Hoffberg S.L."/>
            <person name="Troendle N.J."/>
            <person name="Glenn T.C."/>
            <person name="Mahmud O."/>
            <person name="Louha S."/>
            <person name="Chalopin D."/>
            <person name="Bennetzen J.L."/>
            <person name="Mauricio R."/>
        </authorList>
    </citation>
    <scope>NUCLEOTIDE SEQUENCE [LARGE SCALE GENOMIC DNA]</scope>
    <source>
        <strain evidence="3">NE01/NJP1002.9</strain>
        <tissue evidence="3">Muscle</tissue>
    </source>
</reference>
<dbReference type="GO" id="GO:0051056">
    <property type="term" value="P:regulation of small GTPase mediated signal transduction"/>
    <property type="evidence" value="ECO:0007669"/>
    <property type="project" value="InterPro"/>
</dbReference>
<feature type="compositionally biased region" description="Low complexity" evidence="1">
    <location>
        <begin position="730"/>
        <end position="742"/>
    </location>
</feature>
<name>A0A315V4M1_GAMAF</name>
<feature type="region of interest" description="Disordered" evidence="1">
    <location>
        <begin position="421"/>
        <end position="460"/>
    </location>
</feature>
<feature type="compositionally biased region" description="Basic and acidic residues" evidence="1">
    <location>
        <begin position="716"/>
        <end position="725"/>
    </location>
</feature>
<dbReference type="GO" id="GO:0005096">
    <property type="term" value="F:GTPase activator activity"/>
    <property type="evidence" value="ECO:0007669"/>
    <property type="project" value="InterPro"/>
</dbReference>
<proteinExistence type="predicted"/>
<comment type="caution">
    <text evidence="3">The sequence shown here is derived from an EMBL/GenBank/DDBJ whole genome shotgun (WGS) entry which is preliminary data.</text>
</comment>
<keyword evidence="4" id="KW-1185">Reference proteome</keyword>
<organism evidence="3 4">
    <name type="scientific">Gambusia affinis</name>
    <name type="common">Western mosquitofish</name>
    <name type="synonym">Heterandria affinis</name>
    <dbReference type="NCBI Taxonomy" id="33528"/>
    <lineage>
        <taxon>Eukaryota</taxon>
        <taxon>Metazoa</taxon>
        <taxon>Chordata</taxon>
        <taxon>Craniata</taxon>
        <taxon>Vertebrata</taxon>
        <taxon>Euteleostomi</taxon>
        <taxon>Actinopterygii</taxon>
        <taxon>Neopterygii</taxon>
        <taxon>Teleostei</taxon>
        <taxon>Neoteleostei</taxon>
        <taxon>Acanthomorphata</taxon>
        <taxon>Ovalentaria</taxon>
        <taxon>Atherinomorphae</taxon>
        <taxon>Cyprinodontiformes</taxon>
        <taxon>Poeciliidae</taxon>
        <taxon>Poeciliinae</taxon>
        <taxon>Gambusia</taxon>
    </lineage>
</organism>
<dbReference type="InterPro" id="IPR016024">
    <property type="entry name" value="ARM-type_fold"/>
</dbReference>
<evidence type="ECO:0000313" key="3">
    <source>
        <dbReference type="EMBL" id="PWA13853.1"/>
    </source>
</evidence>
<dbReference type="EMBL" id="NHOQ01002915">
    <property type="protein sequence ID" value="PWA13853.1"/>
    <property type="molecule type" value="Genomic_DNA"/>
</dbReference>
<feature type="compositionally biased region" description="Basic and acidic residues" evidence="1">
    <location>
        <begin position="953"/>
        <end position="968"/>
    </location>
</feature>
<dbReference type="Proteomes" id="UP000250572">
    <property type="component" value="Unassembled WGS sequence"/>
</dbReference>
<evidence type="ECO:0000313" key="4">
    <source>
        <dbReference type="Proteomes" id="UP000250572"/>
    </source>
</evidence>
<dbReference type="InterPro" id="IPR035974">
    <property type="entry name" value="Rap/Ran-GAP_sf"/>
</dbReference>
<feature type="region of interest" description="Disordered" evidence="1">
    <location>
        <begin position="704"/>
        <end position="742"/>
    </location>
</feature>
<protein>
    <recommendedName>
        <fullName evidence="2">Ral GTPase-activating protein subunit alpha/beta N-terminal domain-containing protein</fullName>
    </recommendedName>
</protein>
<dbReference type="PANTHER" id="PTHR21344">
    <property type="entry name" value="RAL GTPASE-ACTIVATING PROTEIN SUBUNIT BETA"/>
    <property type="match status" value="1"/>
</dbReference>
<dbReference type="SUPFAM" id="SSF48371">
    <property type="entry name" value="ARM repeat"/>
    <property type="match status" value="1"/>
</dbReference>